<comment type="caution">
    <text evidence="1">The sequence shown here is derived from an EMBL/GenBank/DDBJ whole genome shotgun (WGS) entry which is preliminary data.</text>
</comment>
<gene>
    <name evidence="1" type="ORF">F5148DRAFT_220281</name>
</gene>
<evidence type="ECO:0000313" key="1">
    <source>
        <dbReference type="EMBL" id="KAI9462525.1"/>
    </source>
</evidence>
<protein>
    <submittedName>
        <fullName evidence="1">Uncharacterized protein</fullName>
    </submittedName>
</protein>
<reference evidence="1" key="1">
    <citation type="submission" date="2021-03" db="EMBL/GenBank/DDBJ databases">
        <title>Evolutionary priming and transition to the ectomycorrhizal habit in an iconic lineage of mushroom-forming fungi: is preadaptation a requirement?</title>
        <authorList>
            <consortium name="DOE Joint Genome Institute"/>
            <person name="Looney B.P."/>
            <person name="Miyauchi S."/>
            <person name="Morin E."/>
            <person name="Drula E."/>
            <person name="Courty P.E."/>
            <person name="Chicoki N."/>
            <person name="Fauchery L."/>
            <person name="Kohler A."/>
            <person name="Kuo A."/>
            <person name="LaButti K."/>
            <person name="Pangilinan J."/>
            <person name="Lipzen A."/>
            <person name="Riley R."/>
            <person name="Andreopoulos W."/>
            <person name="He G."/>
            <person name="Johnson J."/>
            <person name="Barry K.W."/>
            <person name="Grigoriev I.V."/>
            <person name="Nagy L."/>
            <person name="Hibbett D."/>
            <person name="Henrissat B."/>
            <person name="Matheny P.B."/>
            <person name="Labbe J."/>
            <person name="Martin A.F."/>
        </authorList>
    </citation>
    <scope>NUCLEOTIDE SEQUENCE</scope>
    <source>
        <strain evidence="1">BPL698</strain>
    </source>
</reference>
<accession>A0ACC0U4K8</accession>
<sequence>MSERIAAVGSRDDGAAPNVPQGKDLGVAFLGPNSLALFISAIEMGVIVACFARFLARSEKERMAIRLLVYFVTCVAVFQTGATFAMWWKFSVQDFGNWSAAAVPGWPQKIHSSLTTLLAAPVQLFLIWRCWNILPPKRRWLTATPLVFLVIGTIVTTLYVTVIMFLLQFKSKATKSLSLNAFFTCFALSLVFSAIVDIVVTSILLVFLMRSRSRVSTRQFRKVLSQLIIMTWESAIPPCACAIAALIACFVGAPFVSYWSVMLQVILGKLYLISLFVTLEGRAKLASTTDLTHFPTLTNVTRRDGTWSVHPAELESNSSKPADVPLAFVPYKMEPSNDANDATIEGCSLDPESSRSQLH</sequence>
<dbReference type="Proteomes" id="UP001207468">
    <property type="component" value="Unassembled WGS sequence"/>
</dbReference>
<name>A0ACC0U4K8_9AGAM</name>
<dbReference type="EMBL" id="JAGFNK010000168">
    <property type="protein sequence ID" value="KAI9462525.1"/>
    <property type="molecule type" value="Genomic_DNA"/>
</dbReference>
<organism evidence="1 2">
    <name type="scientific">Russula earlei</name>
    <dbReference type="NCBI Taxonomy" id="71964"/>
    <lineage>
        <taxon>Eukaryota</taxon>
        <taxon>Fungi</taxon>
        <taxon>Dikarya</taxon>
        <taxon>Basidiomycota</taxon>
        <taxon>Agaricomycotina</taxon>
        <taxon>Agaricomycetes</taxon>
        <taxon>Russulales</taxon>
        <taxon>Russulaceae</taxon>
        <taxon>Russula</taxon>
    </lineage>
</organism>
<keyword evidence="2" id="KW-1185">Reference proteome</keyword>
<proteinExistence type="predicted"/>
<evidence type="ECO:0000313" key="2">
    <source>
        <dbReference type="Proteomes" id="UP001207468"/>
    </source>
</evidence>